<dbReference type="Proteomes" id="UP001396334">
    <property type="component" value="Unassembled WGS sequence"/>
</dbReference>
<evidence type="ECO:0000313" key="2">
    <source>
        <dbReference type="EMBL" id="KAK9035006.1"/>
    </source>
</evidence>
<protein>
    <recommendedName>
        <fullName evidence="1">APO domain-containing protein</fullName>
    </recommendedName>
</protein>
<evidence type="ECO:0000259" key="1">
    <source>
        <dbReference type="PROSITE" id="PS51499"/>
    </source>
</evidence>
<gene>
    <name evidence="2" type="ORF">V6N11_077057</name>
</gene>
<dbReference type="InterPro" id="IPR023342">
    <property type="entry name" value="APO_dom"/>
</dbReference>
<dbReference type="PROSITE" id="PS51499">
    <property type="entry name" value="APO"/>
    <property type="match status" value="1"/>
</dbReference>
<keyword evidence="3" id="KW-1185">Reference proteome</keyword>
<dbReference type="Pfam" id="PF05634">
    <property type="entry name" value="APO_RNA-bind"/>
    <property type="match status" value="2"/>
</dbReference>
<organism evidence="2 3">
    <name type="scientific">Hibiscus sabdariffa</name>
    <name type="common">roselle</name>
    <dbReference type="NCBI Taxonomy" id="183260"/>
    <lineage>
        <taxon>Eukaryota</taxon>
        <taxon>Viridiplantae</taxon>
        <taxon>Streptophyta</taxon>
        <taxon>Embryophyta</taxon>
        <taxon>Tracheophyta</taxon>
        <taxon>Spermatophyta</taxon>
        <taxon>Magnoliopsida</taxon>
        <taxon>eudicotyledons</taxon>
        <taxon>Gunneridae</taxon>
        <taxon>Pentapetalae</taxon>
        <taxon>rosids</taxon>
        <taxon>malvids</taxon>
        <taxon>Malvales</taxon>
        <taxon>Malvaceae</taxon>
        <taxon>Malvoideae</taxon>
        <taxon>Hibiscus</taxon>
    </lineage>
</organism>
<accession>A0ABR2TBY4</accession>
<comment type="caution">
    <text evidence="2">The sequence shown here is derived from an EMBL/GenBank/DDBJ whole genome shotgun (WGS) entry which is preliminary data.</text>
</comment>
<feature type="domain" description="APO" evidence="1">
    <location>
        <begin position="161"/>
        <end position="175"/>
    </location>
</feature>
<proteinExistence type="predicted"/>
<reference evidence="2 3" key="1">
    <citation type="journal article" date="2024" name="G3 (Bethesda)">
        <title>Genome assembly of Hibiscus sabdariffa L. provides insights into metabolisms of medicinal natural products.</title>
        <authorList>
            <person name="Kim T."/>
        </authorList>
    </citation>
    <scope>NUCLEOTIDE SEQUENCE [LARGE SCALE GENOMIC DNA]</scope>
    <source>
        <strain evidence="2">TK-2024</strain>
        <tissue evidence="2">Old leaves</tissue>
    </source>
</reference>
<dbReference type="EMBL" id="JBBPBN010000006">
    <property type="protein sequence ID" value="KAK9035006.1"/>
    <property type="molecule type" value="Genomic_DNA"/>
</dbReference>
<evidence type="ECO:0000313" key="3">
    <source>
        <dbReference type="Proteomes" id="UP001396334"/>
    </source>
</evidence>
<sequence length="175" mass="19373">MAFGGQWRSYSSKIDLKKLRPKIFKRTENRAKDYPVPGMSPVAEGVLKARELLFQGGFTLLKLFPIVACKFCPEGVTKHQQRFDFERVPAIVELCMQAGADVTDEILRSGSFTVEESYGGINGIESLSDDDTRVVASGTLKAWETLRSGVKKLLLVYPAKVCKYCSEVHVGPSGH</sequence>
<name>A0ABR2TBY4_9ROSI</name>